<proteinExistence type="predicted"/>
<name>A0A6J5F272_9BURK</name>
<dbReference type="InterPro" id="IPR052189">
    <property type="entry name" value="L-asp_N-monooxygenase_NS-form"/>
</dbReference>
<dbReference type="PANTHER" id="PTHR40254:SF1">
    <property type="entry name" value="BLR0577 PROTEIN"/>
    <property type="match status" value="1"/>
</dbReference>
<organism evidence="2 3">
    <name type="scientific">Paraburkholderia humisilvae</name>
    <dbReference type="NCBI Taxonomy" id="627669"/>
    <lineage>
        <taxon>Bacteria</taxon>
        <taxon>Pseudomonadati</taxon>
        <taxon>Pseudomonadota</taxon>
        <taxon>Betaproteobacteria</taxon>
        <taxon>Burkholderiales</taxon>
        <taxon>Burkholderiaceae</taxon>
        <taxon>Paraburkholderia</taxon>
    </lineage>
</organism>
<sequence>MKCSIAIIGGGAAAVSFLHCYLQQSEQYRELPQVVYLFEGRHPFGTGAAYDADCQTNLLNTKAGFASPFHDRAGGFYQWLHEKKEVWHKLYGELPFDQHTYMPRPIFGLYMQDCLEDLVRQAASRQIEVVRIGAEVTCARRSRHGYILNAGYGLVLNTDYVFLCCGTLPAKIPPHLQAASGFVPTPYPVTSLARKIPKHASVGVIGSRLSCIDAVIGLNEQGHQGKLVVHSRSGYFPCVRGTQGRIRPKWIDAESFGQSSSGSLSALVDHFAMEIALQGGEPADFSWPQPPDDLTAFLRKEIALAGSDRLWQAVLYSTNGTIEKIWWHLDEDAKTEFMHRCFSAFMAYRVSIPVANAKKILSYLESGQLEFRTGHFDIAVSDAGNLSVVVQEPNAAQFDYDYLVNATGSPRDVRQIDSPLIEAMLEQGIATPHRYGGITVDRDSYQVIDRDGQADAHLYAVGELTNGVFFFTSALEIISRHARLCVSHFAQRLVAIPIVSEAVSAA</sequence>
<dbReference type="AlphaFoldDB" id="A0A6J5F272"/>
<dbReference type="InterPro" id="IPR036188">
    <property type="entry name" value="FAD/NAD-bd_sf"/>
</dbReference>
<accession>A0A6J5F272</accession>
<dbReference type="Gene3D" id="3.50.50.60">
    <property type="entry name" value="FAD/NAD(P)-binding domain"/>
    <property type="match status" value="1"/>
</dbReference>
<dbReference type="EMBL" id="CADIKH010000060">
    <property type="protein sequence ID" value="CAB3772493.1"/>
    <property type="molecule type" value="Genomic_DNA"/>
</dbReference>
<evidence type="ECO:0000313" key="3">
    <source>
        <dbReference type="Proteomes" id="UP000494363"/>
    </source>
</evidence>
<reference evidence="2 3" key="1">
    <citation type="submission" date="2020-04" db="EMBL/GenBank/DDBJ databases">
        <authorList>
            <person name="De Canck E."/>
        </authorList>
    </citation>
    <scope>NUCLEOTIDE SEQUENCE [LARGE SCALE GENOMIC DNA]</scope>
    <source>
        <strain evidence="2 3">LMG 29542</strain>
    </source>
</reference>
<keyword evidence="3" id="KW-1185">Reference proteome</keyword>
<gene>
    <name evidence="2" type="ORF">LMG29542_06879</name>
</gene>
<evidence type="ECO:0000259" key="1">
    <source>
        <dbReference type="Pfam" id="PF13454"/>
    </source>
</evidence>
<dbReference type="RefSeq" id="WP_175232260.1">
    <property type="nucleotide sequence ID" value="NZ_CADIKH010000060.1"/>
</dbReference>
<dbReference type="InterPro" id="IPR038732">
    <property type="entry name" value="HpyO/CreE_NAD-binding"/>
</dbReference>
<dbReference type="Pfam" id="PF13454">
    <property type="entry name" value="NAD_binding_9"/>
    <property type="match status" value="1"/>
</dbReference>
<dbReference type="PANTHER" id="PTHR40254">
    <property type="entry name" value="BLR0577 PROTEIN"/>
    <property type="match status" value="1"/>
</dbReference>
<dbReference type="SUPFAM" id="SSF51905">
    <property type="entry name" value="FAD/NAD(P)-binding domain"/>
    <property type="match status" value="1"/>
</dbReference>
<protein>
    <recommendedName>
        <fullName evidence="1">FAD-dependent urate hydroxylase HpyO/Asp monooxygenase CreE-like FAD/NAD(P)-binding domain-containing protein</fullName>
    </recommendedName>
</protein>
<dbReference type="Proteomes" id="UP000494363">
    <property type="component" value="Unassembled WGS sequence"/>
</dbReference>
<feature type="domain" description="FAD-dependent urate hydroxylase HpyO/Asp monooxygenase CreE-like FAD/NAD(P)-binding" evidence="1">
    <location>
        <begin position="6"/>
        <end position="167"/>
    </location>
</feature>
<evidence type="ECO:0000313" key="2">
    <source>
        <dbReference type="EMBL" id="CAB3772493.1"/>
    </source>
</evidence>